<name>A0ABS6Z2Q0_9ACTN</name>
<dbReference type="InterPro" id="IPR001915">
    <property type="entry name" value="Peptidase_M48"/>
</dbReference>
<sequence length="433" mass="45920">MEQDLAVRAPGAQACPECGEALTATDERFVVWCAACDWNVDPGAPDPEPGRLAAARRRLARRHGEQLAAAMTGGDPGRPRRAAPALLALGLALIVHGVTLALVVAGLLLIVLGWETGIQPVEGLVLLVVAVGLRPRLGRLPQDGPVLYRADAPQLFELIDEVAAVTGTAGVHAVVVCGDVNAAVTAYGLRQRRVLILGLGLWEILGPRERVALLGHELGHFANGDTRHGLIISGALRSLALWVNTLAPSPAHTIWDSLFNVVAYLPRCAAYGLLVLLDQLTLRAAQRAEYQADMSAARAGSTEGATDLMDRLLVADSVQAQLRRESVAAQMTGGSAGRAAREAAEQGLWERIAAHAASVPGHEYERLLRVAARRGHSVDDTHPPTHLRRQCLALGEPRPAQVAYDEERAAAVAAELVPARAAVARQLIRDLAG</sequence>
<dbReference type="CDD" id="cd07328">
    <property type="entry name" value="M48_Ste24p_like"/>
    <property type="match status" value="1"/>
</dbReference>
<evidence type="ECO:0000256" key="2">
    <source>
        <dbReference type="ARBA" id="ARBA00022475"/>
    </source>
</evidence>
<evidence type="ECO:0000256" key="10">
    <source>
        <dbReference type="ARBA" id="ARBA00023136"/>
    </source>
</evidence>
<keyword evidence="10 12" id="KW-0472">Membrane</keyword>
<keyword evidence="15" id="KW-1185">Reference proteome</keyword>
<keyword evidence="6 11" id="KW-0378">Hydrolase</keyword>
<evidence type="ECO:0000256" key="8">
    <source>
        <dbReference type="ARBA" id="ARBA00022989"/>
    </source>
</evidence>
<evidence type="ECO:0000259" key="13">
    <source>
        <dbReference type="Pfam" id="PF01435"/>
    </source>
</evidence>
<comment type="cofactor">
    <cofactor evidence="11">
        <name>Zn(2+)</name>
        <dbReference type="ChEBI" id="CHEBI:29105"/>
    </cofactor>
    <text evidence="11">Binds 1 zinc ion per subunit.</text>
</comment>
<keyword evidence="4 12" id="KW-0812">Transmembrane</keyword>
<dbReference type="GO" id="GO:0008237">
    <property type="term" value="F:metallopeptidase activity"/>
    <property type="evidence" value="ECO:0007669"/>
    <property type="project" value="UniProtKB-KW"/>
</dbReference>
<gene>
    <name evidence="14" type="ORF">GPJ59_03835</name>
</gene>
<feature type="transmembrane region" description="Helical" evidence="12">
    <location>
        <begin position="86"/>
        <end position="111"/>
    </location>
</feature>
<feature type="domain" description="Peptidase M48" evidence="13">
    <location>
        <begin position="152"/>
        <end position="390"/>
    </location>
</feature>
<dbReference type="InterPro" id="IPR050083">
    <property type="entry name" value="HtpX_protease"/>
</dbReference>
<evidence type="ECO:0000256" key="11">
    <source>
        <dbReference type="RuleBase" id="RU003983"/>
    </source>
</evidence>
<organism evidence="14 15">
    <name type="scientific">Streptomyces bambusae</name>
    <dbReference type="NCBI Taxonomy" id="1550616"/>
    <lineage>
        <taxon>Bacteria</taxon>
        <taxon>Bacillati</taxon>
        <taxon>Actinomycetota</taxon>
        <taxon>Actinomycetes</taxon>
        <taxon>Kitasatosporales</taxon>
        <taxon>Streptomycetaceae</taxon>
        <taxon>Streptomyces</taxon>
    </lineage>
</organism>
<evidence type="ECO:0000313" key="14">
    <source>
        <dbReference type="EMBL" id="MBW5481041.1"/>
    </source>
</evidence>
<dbReference type="Proteomes" id="UP000812013">
    <property type="component" value="Unassembled WGS sequence"/>
</dbReference>
<keyword evidence="5" id="KW-0479">Metal-binding</keyword>
<keyword evidence="3 11" id="KW-0645">Protease</keyword>
<evidence type="ECO:0000256" key="1">
    <source>
        <dbReference type="ARBA" id="ARBA00004651"/>
    </source>
</evidence>
<evidence type="ECO:0000256" key="3">
    <source>
        <dbReference type="ARBA" id="ARBA00022670"/>
    </source>
</evidence>
<keyword evidence="2" id="KW-1003">Cell membrane</keyword>
<proteinExistence type="inferred from homology"/>
<evidence type="ECO:0000256" key="9">
    <source>
        <dbReference type="ARBA" id="ARBA00023049"/>
    </source>
</evidence>
<evidence type="ECO:0000256" key="5">
    <source>
        <dbReference type="ARBA" id="ARBA00022723"/>
    </source>
</evidence>
<protein>
    <submittedName>
        <fullName evidence="14">M48 family metalloprotease</fullName>
    </submittedName>
</protein>
<dbReference type="Pfam" id="PF01435">
    <property type="entry name" value="Peptidase_M48"/>
    <property type="match status" value="1"/>
</dbReference>
<accession>A0ABS6Z2Q0</accession>
<comment type="similarity">
    <text evidence="11">Belongs to the peptidase M48 family.</text>
</comment>
<evidence type="ECO:0000256" key="12">
    <source>
        <dbReference type="SAM" id="Phobius"/>
    </source>
</evidence>
<keyword evidence="8 12" id="KW-1133">Transmembrane helix</keyword>
<comment type="caution">
    <text evidence="14">The sequence shown here is derived from an EMBL/GenBank/DDBJ whole genome shotgun (WGS) entry which is preliminary data.</text>
</comment>
<evidence type="ECO:0000313" key="15">
    <source>
        <dbReference type="Proteomes" id="UP000812013"/>
    </source>
</evidence>
<dbReference type="EMBL" id="WTFF01000012">
    <property type="protein sequence ID" value="MBW5481041.1"/>
    <property type="molecule type" value="Genomic_DNA"/>
</dbReference>
<dbReference type="PANTHER" id="PTHR43221">
    <property type="entry name" value="PROTEASE HTPX"/>
    <property type="match status" value="1"/>
</dbReference>
<dbReference type="Gene3D" id="3.30.2010.10">
    <property type="entry name" value="Metalloproteases ('zincins'), catalytic domain"/>
    <property type="match status" value="1"/>
</dbReference>
<dbReference type="RefSeq" id="WP_219664921.1">
    <property type="nucleotide sequence ID" value="NZ_WTFF01000012.1"/>
</dbReference>
<reference evidence="14 15" key="1">
    <citation type="submission" date="2019-12" db="EMBL/GenBank/DDBJ databases">
        <title>Genome sequence of Streptomyces bambusae.</title>
        <authorList>
            <person name="Bansal K."/>
            <person name="Choksket S."/>
            <person name="Korpole S."/>
            <person name="Patil P.B."/>
        </authorList>
    </citation>
    <scope>NUCLEOTIDE SEQUENCE [LARGE SCALE GENOMIC DNA]</scope>
    <source>
        <strain evidence="14 15">SK60</strain>
    </source>
</reference>
<evidence type="ECO:0000256" key="6">
    <source>
        <dbReference type="ARBA" id="ARBA00022801"/>
    </source>
</evidence>
<comment type="subcellular location">
    <subcellularLocation>
        <location evidence="1">Cell membrane</location>
        <topology evidence="1">Multi-pass membrane protein</topology>
    </subcellularLocation>
</comment>
<evidence type="ECO:0000256" key="4">
    <source>
        <dbReference type="ARBA" id="ARBA00022692"/>
    </source>
</evidence>
<keyword evidence="7 11" id="KW-0862">Zinc</keyword>
<keyword evidence="9 11" id="KW-0482">Metalloprotease</keyword>
<dbReference type="PANTHER" id="PTHR43221:SF1">
    <property type="entry name" value="PROTEASE HTPX"/>
    <property type="match status" value="1"/>
</dbReference>
<evidence type="ECO:0000256" key="7">
    <source>
        <dbReference type="ARBA" id="ARBA00022833"/>
    </source>
</evidence>